<dbReference type="HOGENOM" id="CLU_046662_0_0_11"/>
<dbReference type="EMBL" id="CP006842">
    <property type="protein sequence ID" value="AHW65263.1"/>
    <property type="molecule type" value="Genomic_DNA"/>
</dbReference>
<dbReference type="Proteomes" id="UP000023703">
    <property type="component" value="Chromosome"/>
</dbReference>
<proteinExistence type="predicted"/>
<name>X5DPX9_9CORY</name>
<keyword evidence="4 6" id="KW-0472">Membrane</keyword>
<evidence type="ECO:0000313" key="8">
    <source>
        <dbReference type="EMBL" id="AHW65263.1"/>
    </source>
</evidence>
<sequence length="427" mass="45512">MDSMTESRKQRERRARERPRDRARAGVKAAAESLQRFAVVERVNRMRGSSVFALQCAVSAGLAFFIAHNIVGHEQPFFAPIAAVISLGAYGGKRARRGLEIVIGVAVGIGIGDLVISQIGEGAWQITIAVFVAMLLAVFVDKGVLVANQAASSAVLVATLIPPGDQAGWERMVDALIGGLVGLVVVAVIPNSPLRTARREVASLISKAALVLDDVAQGIEDGDEELIGEALVTARGTQAGVNELMSSVGGGDEVVNISPIYWSARRYTRSMNRILTPVDNVMRNSRVLARRAEIMVGDGVTPDPELPKLIRDLSDALGHLGTVYASGGTRGTRQELVEIPEITRRLQVLAGRSDLSVAHGAGLSGTVVLAQCRSIIVDTLQICGMSRESAMSVLQPTVEDPRFPPEVWGDMDTETRGDRDERGDGPA</sequence>
<keyword evidence="9" id="KW-1185">Reference proteome</keyword>
<dbReference type="STRING" id="1404245.CGLY_14115"/>
<accession>X5DPX9</accession>
<dbReference type="KEGG" id="cgy:CGLY_14115"/>
<feature type="compositionally biased region" description="Basic and acidic residues" evidence="5">
    <location>
        <begin position="1"/>
        <end position="24"/>
    </location>
</feature>
<dbReference type="GO" id="GO:0016020">
    <property type="term" value="C:membrane"/>
    <property type="evidence" value="ECO:0007669"/>
    <property type="project" value="UniProtKB-SubCell"/>
</dbReference>
<evidence type="ECO:0000256" key="4">
    <source>
        <dbReference type="ARBA" id="ARBA00023136"/>
    </source>
</evidence>
<evidence type="ECO:0000259" key="7">
    <source>
        <dbReference type="Pfam" id="PF13515"/>
    </source>
</evidence>
<feature type="transmembrane region" description="Helical" evidence="6">
    <location>
        <begin position="122"/>
        <end position="140"/>
    </location>
</feature>
<feature type="compositionally biased region" description="Basic and acidic residues" evidence="5">
    <location>
        <begin position="413"/>
        <end position="427"/>
    </location>
</feature>
<dbReference type="InterPro" id="IPR049453">
    <property type="entry name" value="Memb_transporter_dom"/>
</dbReference>
<reference evidence="8 9" key="1">
    <citation type="journal article" date="2015" name="Int. J. Syst. Evol. Microbiol.">
        <title>Revisiting Corynebacterium glyciniphilum (ex Kubota et al., 1972) sp. nov., nom. rev., isolated from putrefied banana.</title>
        <authorList>
            <person name="Al-Dilaimi A."/>
            <person name="Bednarz H."/>
            <person name="Lomker A."/>
            <person name="Niehaus K."/>
            <person name="Kalinowski J."/>
            <person name="Ruckert C."/>
        </authorList>
    </citation>
    <scope>NUCLEOTIDE SEQUENCE [LARGE SCALE GENOMIC DNA]</scope>
    <source>
        <strain evidence="8">AJ 3170</strain>
    </source>
</reference>
<feature type="region of interest" description="Disordered" evidence="5">
    <location>
        <begin position="1"/>
        <end position="26"/>
    </location>
</feature>
<dbReference type="Pfam" id="PF13515">
    <property type="entry name" value="FUSC_2"/>
    <property type="match status" value="1"/>
</dbReference>
<feature type="transmembrane region" description="Helical" evidence="6">
    <location>
        <begin position="77"/>
        <end position="92"/>
    </location>
</feature>
<feature type="transmembrane region" description="Helical" evidence="6">
    <location>
        <begin position="99"/>
        <end position="116"/>
    </location>
</feature>
<feature type="domain" description="Integral membrane bound transporter" evidence="7">
    <location>
        <begin position="62"/>
        <end position="185"/>
    </location>
</feature>
<dbReference type="eggNOG" id="COG4129">
    <property type="taxonomic scope" value="Bacteria"/>
</dbReference>
<evidence type="ECO:0000313" key="9">
    <source>
        <dbReference type="Proteomes" id="UP000023703"/>
    </source>
</evidence>
<feature type="transmembrane region" description="Helical" evidence="6">
    <location>
        <begin position="175"/>
        <end position="194"/>
    </location>
</feature>
<evidence type="ECO:0000256" key="2">
    <source>
        <dbReference type="ARBA" id="ARBA00022692"/>
    </source>
</evidence>
<protein>
    <submittedName>
        <fullName evidence="8">Putative membrane protein</fullName>
    </submittedName>
</protein>
<evidence type="ECO:0000256" key="3">
    <source>
        <dbReference type="ARBA" id="ARBA00022989"/>
    </source>
</evidence>
<organism evidence="8 9">
    <name type="scientific">Corynebacterium glyciniphilum AJ 3170</name>
    <dbReference type="NCBI Taxonomy" id="1404245"/>
    <lineage>
        <taxon>Bacteria</taxon>
        <taxon>Bacillati</taxon>
        <taxon>Actinomycetota</taxon>
        <taxon>Actinomycetes</taxon>
        <taxon>Mycobacteriales</taxon>
        <taxon>Corynebacteriaceae</taxon>
        <taxon>Corynebacterium</taxon>
    </lineage>
</organism>
<gene>
    <name evidence="8" type="ORF">CGLY_14115</name>
</gene>
<keyword evidence="2 6" id="KW-0812">Transmembrane</keyword>
<evidence type="ECO:0000256" key="1">
    <source>
        <dbReference type="ARBA" id="ARBA00004141"/>
    </source>
</evidence>
<feature type="transmembrane region" description="Helical" evidence="6">
    <location>
        <begin position="51"/>
        <end position="71"/>
    </location>
</feature>
<dbReference type="AlphaFoldDB" id="X5DPX9"/>
<evidence type="ECO:0000256" key="6">
    <source>
        <dbReference type="SAM" id="Phobius"/>
    </source>
</evidence>
<comment type="subcellular location">
    <subcellularLocation>
        <location evidence="1">Membrane</location>
        <topology evidence="1">Multi-pass membrane protein</topology>
    </subcellularLocation>
</comment>
<evidence type="ECO:0000256" key="5">
    <source>
        <dbReference type="SAM" id="MobiDB-lite"/>
    </source>
</evidence>
<keyword evidence="3 6" id="KW-1133">Transmembrane helix</keyword>
<feature type="region of interest" description="Disordered" evidence="5">
    <location>
        <begin position="400"/>
        <end position="427"/>
    </location>
</feature>